<proteinExistence type="predicted"/>
<dbReference type="InterPro" id="IPR013216">
    <property type="entry name" value="Methyltransf_11"/>
</dbReference>
<accession>A0A819ZZJ3</accession>
<dbReference type="Pfam" id="PF08241">
    <property type="entry name" value="Methyltransf_11"/>
    <property type="match status" value="1"/>
</dbReference>
<evidence type="ECO:0000313" key="2">
    <source>
        <dbReference type="EMBL" id="CAF4185303.1"/>
    </source>
</evidence>
<sequence length="183" mass="21008">LPPILMIIFSSLTIRNLWYRHTDQIRVRNRDRYLMRMLIAEVIIDIVTSIPYSINLVYGAITYYNVRCRDGSITAAIGAYLGLNKEHIFGSDIYKGQSKYITFIEVDEGQSIINLSDNSIDLITSFVTFHHISQIEKTITELFQILRSGGYLILHEHNCKNNRSLAAKYLSFQKSASIEQGLQ</sequence>
<dbReference type="Gene3D" id="3.40.50.150">
    <property type="entry name" value="Vaccinia Virus protein VP39"/>
    <property type="match status" value="1"/>
</dbReference>
<dbReference type="InterPro" id="IPR029063">
    <property type="entry name" value="SAM-dependent_MTases_sf"/>
</dbReference>
<dbReference type="GO" id="GO:0008757">
    <property type="term" value="F:S-adenosylmethionine-dependent methyltransferase activity"/>
    <property type="evidence" value="ECO:0007669"/>
    <property type="project" value="InterPro"/>
</dbReference>
<evidence type="ECO:0000313" key="3">
    <source>
        <dbReference type="Proteomes" id="UP000663844"/>
    </source>
</evidence>
<dbReference type="SUPFAM" id="SSF53335">
    <property type="entry name" value="S-adenosyl-L-methionine-dependent methyltransferases"/>
    <property type="match status" value="1"/>
</dbReference>
<dbReference type="Proteomes" id="UP000663844">
    <property type="component" value="Unassembled WGS sequence"/>
</dbReference>
<reference evidence="2" key="1">
    <citation type="submission" date="2021-02" db="EMBL/GenBank/DDBJ databases">
        <authorList>
            <person name="Nowell W R."/>
        </authorList>
    </citation>
    <scope>NUCLEOTIDE SEQUENCE</scope>
</reference>
<dbReference type="EMBL" id="CAJOAZ010008480">
    <property type="protein sequence ID" value="CAF4185303.1"/>
    <property type="molecule type" value="Genomic_DNA"/>
</dbReference>
<name>A0A819ZZJ3_9BILA</name>
<dbReference type="AlphaFoldDB" id="A0A819ZZJ3"/>
<organism evidence="2 3">
    <name type="scientific">Adineta steineri</name>
    <dbReference type="NCBI Taxonomy" id="433720"/>
    <lineage>
        <taxon>Eukaryota</taxon>
        <taxon>Metazoa</taxon>
        <taxon>Spiralia</taxon>
        <taxon>Gnathifera</taxon>
        <taxon>Rotifera</taxon>
        <taxon>Eurotatoria</taxon>
        <taxon>Bdelloidea</taxon>
        <taxon>Adinetida</taxon>
        <taxon>Adinetidae</taxon>
        <taxon>Adineta</taxon>
    </lineage>
</organism>
<comment type="caution">
    <text evidence="2">The sequence shown here is derived from an EMBL/GenBank/DDBJ whole genome shotgun (WGS) entry which is preliminary data.</text>
</comment>
<feature type="domain" description="Methyltransferase type 11" evidence="1">
    <location>
        <begin position="95"/>
        <end position="154"/>
    </location>
</feature>
<feature type="non-terminal residue" evidence="2">
    <location>
        <position position="1"/>
    </location>
</feature>
<evidence type="ECO:0000259" key="1">
    <source>
        <dbReference type="Pfam" id="PF08241"/>
    </source>
</evidence>
<protein>
    <recommendedName>
        <fullName evidence="1">Methyltransferase type 11 domain-containing protein</fullName>
    </recommendedName>
</protein>
<gene>
    <name evidence="2" type="ORF">OXD698_LOCUS39971</name>
</gene>